<name>A0A5N6H0R2_ASPFL</name>
<proteinExistence type="predicted"/>
<protein>
    <submittedName>
        <fullName evidence="1">Uncharacterized protein</fullName>
    </submittedName>
</protein>
<sequence>MVRGTPPQEISLMLLDLKTVYTAFYDYWIHICHRLCNSFKSRSDRSCRNGIMRYRSVVNGLGVATVHGISTQGPESNSLELGNRRSYYGVGPVPEPISSTAVLGALNISSGCKTSELCLVRASGASSSSTTGLHEQRGKYRCNLVDRVRIGLQEPSSYDIRQSVLHAWLLQSI</sequence>
<organism evidence="1">
    <name type="scientific">Aspergillus flavus</name>
    <dbReference type="NCBI Taxonomy" id="5059"/>
    <lineage>
        <taxon>Eukaryota</taxon>
        <taxon>Fungi</taxon>
        <taxon>Dikarya</taxon>
        <taxon>Ascomycota</taxon>
        <taxon>Pezizomycotina</taxon>
        <taxon>Eurotiomycetes</taxon>
        <taxon>Eurotiomycetidae</taxon>
        <taxon>Eurotiales</taxon>
        <taxon>Aspergillaceae</taxon>
        <taxon>Aspergillus</taxon>
        <taxon>Aspergillus subgen. Circumdati</taxon>
    </lineage>
</organism>
<evidence type="ECO:0000313" key="1">
    <source>
        <dbReference type="EMBL" id="KAB8248101.1"/>
    </source>
</evidence>
<dbReference type="EMBL" id="ML734583">
    <property type="protein sequence ID" value="KAB8248101.1"/>
    <property type="molecule type" value="Genomic_DNA"/>
</dbReference>
<dbReference type="AlphaFoldDB" id="A0A5N6H0R2"/>
<accession>A0A5N6H0R2</accession>
<gene>
    <name evidence="1" type="ORF">BDV35DRAFT_178109</name>
</gene>
<dbReference type="Proteomes" id="UP000325434">
    <property type="component" value="Unassembled WGS sequence"/>
</dbReference>
<reference evidence="1" key="1">
    <citation type="submission" date="2019-04" db="EMBL/GenBank/DDBJ databases">
        <title>Friends and foes A comparative genomics study of 23 Aspergillus species from section Flavi.</title>
        <authorList>
            <consortium name="DOE Joint Genome Institute"/>
            <person name="Kjaerbolling I."/>
            <person name="Vesth T."/>
            <person name="Frisvad J.C."/>
            <person name="Nybo J.L."/>
            <person name="Theobald S."/>
            <person name="Kildgaard S."/>
            <person name="Isbrandt T."/>
            <person name="Kuo A."/>
            <person name="Sato A."/>
            <person name="Lyhne E.K."/>
            <person name="Kogle M.E."/>
            <person name="Wiebenga A."/>
            <person name="Kun R.S."/>
            <person name="Lubbers R.J."/>
            <person name="Makela M.R."/>
            <person name="Barry K."/>
            <person name="Chovatia M."/>
            <person name="Clum A."/>
            <person name="Daum C."/>
            <person name="Haridas S."/>
            <person name="He G."/>
            <person name="LaButti K."/>
            <person name="Lipzen A."/>
            <person name="Mondo S."/>
            <person name="Riley R."/>
            <person name="Salamov A."/>
            <person name="Simmons B.A."/>
            <person name="Magnuson J.K."/>
            <person name="Henrissat B."/>
            <person name="Mortensen U.H."/>
            <person name="Larsen T.O."/>
            <person name="Devries R.P."/>
            <person name="Grigoriev I.V."/>
            <person name="Machida M."/>
            <person name="Baker S.E."/>
            <person name="Andersen M.R."/>
        </authorList>
    </citation>
    <scope>NUCLEOTIDE SEQUENCE [LARGE SCALE GENOMIC DNA]</scope>
    <source>
        <strain evidence="1">CBS 121.62</strain>
    </source>
</reference>